<dbReference type="NCBIfam" id="NF038029">
    <property type="entry name" value="LP_plasma"/>
    <property type="match status" value="1"/>
</dbReference>
<dbReference type="Proteomes" id="UP000237865">
    <property type="component" value="Unassembled WGS sequence"/>
</dbReference>
<evidence type="ECO:0008006" key="4">
    <source>
        <dbReference type="Google" id="ProtNLM"/>
    </source>
</evidence>
<sequence>MRKLLALLGSMGVTAGSVSTVIACNGEQTNPKIKELQTEIKNIKKLISEKDPTETSPRTQEFKKFLGQIPKIETNLQINNSLERLKSAKAEYLKNLESDYADSIMGNKPSFKPEIISPPSEVISPPVILNQPTRPLKPAKAKGETTEQKTKRIKSLINTKMELLSTKEFLFDNDVIFEHQNQLEIIKNTIKTQIIEELKNIKGIDLDKLNMQLFDNEFVVLVTTDLIRAGSIKLSIQYNDEECRATPWTLSYNSHYFSEYRTFNQILSNSRNLNITDLGLPQGLGLPDMISNASIGGVITFLPLVLDPILSELSTSFEEVDGLDIYQQSQGFIDSLKSLGLHDLPALNKEINLNISKELSAVLKIKAEINDLIRALIPFIINFRNFVAEQQHKDLVVNFLSYLTSKPKSYNGDKFDVFLEKREVSFNTNIEMLMSALLDNLSSKEDNIIAKSPLKIELSIPKINKTIHVGFEEKQDTLQTIGIKEMIDFPHFIAQLNNLASFDKNGVMKIKMRINFKVMGKEFPVEMPFDLPINKMINQQTIVPMIEKMASRSLTNLKIEIVDYSAKTQMLVNGAWVNFDIANIAQAAKLRVVVKYLSTKITDHKGNFLIEHDHHKFVDTNALTIDFGIDSSFIATPRKQKTPEQIEQDQRELAEAKARNAEKKTSRELAKFDQLDKQRVVFPHLVLKNDDNKLRELILQEVQKFARREAKSLDTSKLEVRVLKREFPKNEQNGLAEIEIKYDNKLARSKAYTIYFGSSYFDKSQAIINALHEGIDMSTSDMQILKNLPIIGDLTIGNILELAPIMDKNLLSTLPTKLPTNPAENTDFSNKVATWIDSIKKLNLLDWDKVIEKDLIPQNKWTKYFSVKLLIKTTPKDILRGLIPLLINFRNFVNQEQEKDLVLSFVKYLLSKPQAYGDDRFDQMINKNGDDIDTNLKFLVLSLFDGARFSNGETWWDAKPPVELVLETFIKNMPIKYSVQWHWLINTPGLKDILYLDQFKNLVDSLGTLKENSAFWWNLYIKVGFIPINTSIEVPINKLINGDILMPFLASALKIDLADELKIKVKKYEANILVLVNNKWEILNGVNVLTAAQMKLTFNKIELEITDKNNQNSRTINFSSKNDKPVLNILFDINAKKVISIIK</sequence>
<evidence type="ECO:0000256" key="1">
    <source>
        <dbReference type="SAM" id="MobiDB-lite"/>
    </source>
</evidence>
<dbReference type="InterPro" id="IPR054816">
    <property type="entry name" value="Lipoprotein_mollicutes-type_CS"/>
</dbReference>
<dbReference type="EMBL" id="PHNE01000001">
    <property type="protein sequence ID" value="PPE05791.1"/>
    <property type="molecule type" value="Genomic_DNA"/>
</dbReference>
<evidence type="ECO:0000313" key="2">
    <source>
        <dbReference type="EMBL" id="PPE05791.1"/>
    </source>
</evidence>
<dbReference type="AlphaFoldDB" id="A0A2S5REQ3"/>
<organism evidence="2 3">
    <name type="scientific">Williamsoniiplasma lucivorax</name>
    <dbReference type="NCBI Taxonomy" id="209274"/>
    <lineage>
        <taxon>Bacteria</taxon>
        <taxon>Bacillati</taxon>
        <taxon>Mycoplasmatota</taxon>
        <taxon>Mollicutes</taxon>
        <taxon>Entomoplasmatales</taxon>
        <taxon>Williamsoniiplasma</taxon>
    </lineage>
</organism>
<reference evidence="2 3" key="1">
    <citation type="submission" date="2017-11" db="EMBL/GenBank/DDBJ databases">
        <title>Genome sequence of Entomoplasma lucivorax PIPN-2 (ATCC 49196).</title>
        <authorList>
            <person name="Lo W.-S."/>
            <person name="Gasparich G.E."/>
            <person name="Kuo C.-H."/>
        </authorList>
    </citation>
    <scope>NUCLEOTIDE SEQUENCE [LARGE SCALE GENOMIC DNA]</scope>
    <source>
        <strain evidence="2 3">PIPN-2</strain>
    </source>
</reference>
<name>A0A2S5REQ3_9MOLU</name>
<feature type="region of interest" description="Disordered" evidence="1">
    <location>
        <begin position="122"/>
        <end position="148"/>
    </location>
</feature>
<evidence type="ECO:0000313" key="3">
    <source>
        <dbReference type="Proteomes" id="UP000237865"/>
    </source>
</evidence>
<comment type="caution">
    <text evidence="2">The sequence shown here is derived from an EMBL/GenBank/DDBJ whole genome shotgun (WGS) entry which is preliminary data.</text>
</comment>
<accession>A0A2S5REQ3</accession>
<dbReference type="RefSeq" id="WP_028126507.1">
    <property type="nucleotide sequence ID" value="NZ_PHNE01000001.1"/>
</dbReference>
<keyword evidence="3" id="KW-1185">Reference proteome</keyword>
<dbReference type="STRING" id="1399797.GCA_000518285_00532"/>
<dbReference type="PROSITE" id="PS51257">
    <property type="entry name" value="PROKAR_LIPOPROTEIN"/>
    <property type="match status" value="1"/>
</dbReference>
<gene>
    <name evidence="2" type="ORF">ELUCI_v1c00790</name>
</gene>
<protein>
    <recommendedName>
        <fullName evidence="4">Lipoprotein</fullName>
    </recommendedName>
</protein>
<proteinExistence type="predicted"/>